<evidence type="ECO:0000256" key="9">
    <source>
        <dbReference type="ARBA" id="ARBA00023125"/>
    </source>
</evidence>
<reference evidence="12" key="1">
    <citation type="submission" date="2023-01" db="EMBL/GenBank/DDBJ databases">
        <title>Psychroserpens sp. MSW6 and Marinomonas sp. RSW2, isolated from seawater.</title>
        <authorList>
            <person name="Kristyanto S."/>
            <person name="Jung J."/>
            <person name="Kim J.M."/>
            <person name="Jeon C.O."/>
        </authorList>
    </citation>
    <scope>NUCLEOTIDE SEQUENCE</scope>
    <source>
        <strain evidence="12">RSW2</strain>
    </source>
</reference>
<dbReference type="InterPro" id="IPR055180">
    <property type="entry name" value="HsdR_RecA-like_helicase_dom_2"/>
</dbReference>
<keyword evidence="13" id="KW-1185">Reference proteome</keyword>
<dbReference type="PANTHER" id="PTHR30195:SF16">
    <property type="entry name" value="TYPE I RESTRICTION ENZYME ENDONUCLEASE SUBUNIT"/>
    <property type="match status" value="1"/>
</dbReference>
<dbReference type="SMART" id="SM00487">
    <property type="entry name" value="DEXDc"/>
    <property type="match status" value="1"/>
</dbReference>
<dbReference type="Proteomes" id="UP001139522">
    <property type="component" value="Unassembled WGS sequence"/>
</dbReference>
<dbReference type="PANTHER" id="PTHR30195">
    <property type="entry name" value="TYPE I SITE-SPECIFIC DEOXYRIBONUCLEASE PROTEIN SUBUNIT M AND R"/>
    <property type="match status" value="1"/>
</dbReference>
<dbReference type="Pfam" id="PF12008">
    <property type="entry name" value="EcoR124_C"/>
    <property type="match status" value="1"/>
</dbReference>
<dbReference type="InterPro" id="IPR004473">
    <property type="entry name" value="Restrct_endonuc_typeI_HsdR"/>
</dbReference>
<dbReference type="CDD" id="cd18800">
    <property type="entry name" value="SF2_C_EcoR124I-like"/>
    <property type="match status" value="1"/>
</dbReference>
<dbReference type="GO" id="GO:0004519">
    <property type="term" value="F:endonuclease activity"/>
    <property type="evidence" value="ECO:0007669"/>
    <property type="project" value="UniProtKB-KW"/>
</dbReference>
<evidence type="ECO:0000256" key="2">
    <source>
        <dbReference type="ARBA" id="ARBA00008598"/>
    </source>
</evidence>
<keyword evidence="3" id="KW-0540">Nuclease</keyword>
<evidence type="ECO:0000313" key="13">
    <source>
        <dbReference type="Proteomes" id="UP001139522"/>
    </source>
</evidence>
<evidence type="ECO:0000256" key="1">
    <source>
        <dbReference type="ARBA" id="ARBA00000851"/>
    </source>
</evidence>
<dbReference type="Pfam" id="PF04313">
    <property type="entry name" value="HSDR_N"/>
    <property type="match status" value="1"/>
</dbReference>
<comment type="subunit">
    <text evidence="10">The type I restriction/modification system is composed of three polypeptides R, M and S.</text>
</comment>
<keyword evidence="8 10" id="KW-0067">ATP-binding</keyword>
<dbReference type="SUPFAM" id="SSF52540">
    <property type="entry name" value="P-loop containing nucleoside triphosphate hydrolases"/>
    <property type="match status" value="1"/>
</dbReference>
<evidence type="ECO:0000256" key="7">
    <source>
        <dbReference type="ARBA" id="ARBA00022801"/>
    </source>
</evidence>
<dbReference type="Pfam" id="PF18766">
    <property type="entry name" value="SWI2_SNF2"/>
    <property type="match status" value="1"/>
</dbReference>
<protein>
    <recommendedName>
        <fullName evidence="10">Type I restriction enzyme endonuclease subunit</fullName>
        <shortName evidence="10">R protein</shortName>
        <ecNumber evidence="10">3.1.21.3</ecNumber>
    </recommendedName>
</protein>
<dbReference type="RefSeq" id="WP_255896874.1">
    <property type="nucleotide sequence ID" value="NZ_JAMZEG020000004.1"/>
</dbReference>
<dbReference type="InterPro" id="IPR014001">
    <property type="entry name" value="Helicase_ATP-bd"/>
</dbReference>
<accession>A0ABT5WHP1</accession>
<dbReference type="Pfam" id="PF22679">
    <property type="entry name" value="T1R_D3-like"/>
    <property type="match status" value="1"/>
</dbReference>
<comment type="function">
    <text evidence="10">Subunit R is required for both nuclease and ATPase activities, but not for modification.</text>
</comment>
<dbReference type="InterPro" id="IPR040980">
    <property type="entry name" value="SWI2_SNF2"/>
</dbReference>
<comment type="catalytic activity">
    <reaction evidence="1 10">
        <text>Endonucleolytic cleavage of DNA to give random double-stranded fragments with terminal 5'-phosphates, ATP is simultaneously hydrolyzed.</text>
        <dbReference type="EC" id="3.1.21.3"/>
    </reaction>
</comment>
<name>A0ABT5WHP1_9GAMM</name>
<keyword evidence="5 10" id="KW-0680">Restriction system</keyword>
<keyword evidence="4 10" id="KW-0547">Nucleotide-binding</keyword>
<evidence type="ECO:0000313" key="12">
    <source>
        <dbReference type="EMBL" id="MDE8604330.1"/>
    </source>
</evidence>
<dbReference type="NCBIfam" id="TIGR00348">
    <property type="entry name" value="hsdR"/>
    <property type="match status" value="1"/>
</dbReference>
<proteinExistence type="inferred from homology"/>
<gene>
    <name evidence="12" type="ORF">M3I01_015770</name>
</gene>
<keyword evidence="7 10" id="KW-0378">Hydrolase</keyword>
<dbReference type="EC" id="3.1.21.3" evidence="10"/>
<evidence type="ECO:0000256" key="3">
    <source>
        <dbReference type="ARBA" id="ARBA00022722"/>
    </source>
</evidence>
<dbReference type="Gene3D" id="3.40.50.300">
    <property type="entry name" value="P-loop containing nucleotide triphosphate hydrolases"/>
    <property type="match status" value="2"/>
</dbReference>
<evidence type="ECO:0000256" key="6">
    <source>
        <dbReference type="ARBA" id="ARBA00022759"/>
    </source>
</evidence>
<dbReference type="Gene3D" id="3.90.1570.50">
    <property type="match status" value="1"/>
</dbReference>
<dbReference type="CDD" id="cd18030">
    <property type="entry name" value="DEXHc_RE_I_HsdR"/>
    <property type="match status" value="1"/>
</dbReference>
<dbReference type="InterPro" id="IPR051268">
    <property type="entry name" value="Type-I_R_enzyme_R_subunit"/>
</dbReference>
<dbReference type="CDD" id="cd22332">
    <property type="entry name" value="HsdR_N"/>
    <property type="match status" value="1"/>
</dbReference>
<dbReference type="EMBL" id="JAMZEG020000004">
    <property type="protein sequence ID" value="MDE8604330.1"/>
    <property type="molecule type" value="Genomic_DNA"/>
</dbReference>
<keyword evidence="9 10" id="KW-0238">DNA-binding</keyword>
<comment type="similarity">
    <text evidence="2 10">Belongs to the HsdR family.</text>
</comment>
<evidence type="ECO:0000259" key="11">
    <source>
        <dbReference type="PROSITE" id="PS51192"/>
    </source>
</evidence>
<sequence length="1294" mass="149105">MTLDDSLTLMRYGLTQDDLQRIRAIFSRFPELALVSLLRRESDNAPLRLSLTAKEGAKDNSQLLYKVIGALEMLDLGYGFDVSLNGDNQIHDDVMEIYSASKNAVIEQEVEKQAHQVEIEEAHGHAPNDDYDPAYTQSEAELEESLISRLTGLGYERVTIRSAEDLRANLKRQLEIHNKVVLTDTEFTAVVNHLNKGNVFARADTLRGRFHLPRENGKDVYLQFLNTDFWCQNEYQVTNQVRQKGGRVNRYDVTLLVNGLPLVQIELKRRGVELKEAFHQINRYQRDTFWSEDGLFNYVQLFVISNGVNTKYFSNNRDLSDYKQTFFWTDEKNNLVTQLDAFADTFLEKCHVSKMICRYMVLHQSSKLLMVLRPYQVYAVENILRKVTHFNPNREDNNGYVWHTTGSGKTLTSYKAAQIMCRLGGKGKVDKVLFVVDRADLDYQTSKEFNHFSEGCVDSTDNTRELVKQLTGDTKLIVTTIQKLNTAVSKGRHETAMQTLQGKRVVLIFDECHRSQFGESHARIKAFFGKTAQLFGFTGTPILSDNHVKYQTTESLFGKHLHKYLITNAIADDNVLKFSVEYWGQLRTSDNTLVDESTLSKADWEKTARIESVVDWIIENHDRKTHQRKFSSMLCVGSKAALIKYYDLFQQKRLAGEHDLRVVTIFSFADNEAEEEDEKEGDVGDPNLEVPADTRVHRVSRDKLASYVQDYNSLYKTSHTIKDSKAFYRYYNDIAKRMKEREKDGFKDADRADVLLVVNMFLTGFDAKKLNTLYVDKNLKNHGLIQAFSRTNRIFGELKSQGNVVCFRNLKDNVDTAIKMYCNPNTSDQVLLEDYAFYVGEFNQGVVDLHRLVASPDEVNSLVSEDAQLAFVRSFRYLMRNINKLKSFTEFDWAQLEMDAQTFSDFSSKYQDLFDRQRQPQDEKVSVLDGVDFELELIQRDEVNVAYILRLLGDIQAEEQAHGPTEATRQQTEEIMKMLGNEVQLRSKRGLIEKFVNEYMPNLAPEQDLNDTFAGFWQQQKRQAVHALCETEHMDKTAFYGLIDEYAFTGKLPLRDQVFALLDYKPKLLERKKVFERIMGEFNDIIETYEENTGLIEGVSEPSVDYDVTTLASLAHSVGDRSLYFSDQLTRSRHTSPIAKFVLHLDTPYTKALESLSHYQLGSELLAHGVVNDDILAQYLSLTARFQSLLAEYDLPFSTLRDEQESGLFWSLSEAREGSTVLEFVLQYWQVFTGVGVGTSIYRFVMDYPKLSDGFKRLKDDIKTFLPEQKEEQASMMIVEEVENELKKLRDNRE</sequence>
<keyword evidence="6 12" id="KW-0255">Endonuclease</keyword>
<organism evidence="12 13">
    <name type="scientific">Marinomonas maritima</name>
    <dbReference type="NCBI Taxonomy" id="2940935"/>
    <lineage>
        <taxon>Bacteria</taxon>
        <taxon>Pseudomonadati</taxon>
        <taxon>Pseudomonadota</taxon>
        <taxon>Gammaproteobacteria</taxon>
        <taxon>Oceanospirillales</taxon>
        <taxon>Oceanospirillaceae</taxon>
        <taxon>Marinomonas</taxon>
    </lineage>
</organism>
<evidence type="ECO:0000256" key="10">
    <source>
        <dbReference type="RuleBase" id="RU364115"/>
    </source>
</evidence>
<comment type="caution">
    <text evidence="12">The sequence shown here is derived from an EMBL/GenBank/DDBJ whole genome shotgun (WGS) entry which is preliminary data.</text>
</comment>
<evidence type="ECO:0000256" key="5">
    <source>
        <dbReference type="ARBA" id="ARBA00022747"/>
    </source>
</evidence>
<dbReference type="InterPro" id="IPR027417">
    <property type="entry name" value="P-loop_NTPase"/>
</dbReference>
<dbReference type="Gene3D" id="1.20.58.910">
    <property type="match status" value="1"/>
</dbReference>
<evidence type="ECO:0000256" key="4">
    <source>
        <dbReference type="ARBA" id="ARBA00022741"/>
    </source>
</evidence>
<evidence type="ECO:0000256" key="8">
    <source>
        <dbReference type="ARBA" id="ARBA00022840"/>
    </source>
</evidence>
<feature type="domain" description="Helicase ATP-binding" evidence="11">
    <location>
        <begin position="390"/>
        <end position="559"/>
    </location>
</feature>
<dbReference type="InterPro" id="IPR007409">
    <property type="entry name" value="Restrct_endonuc_type1_HsdR_N"/>
</dbReference>
<dbReference type="InterPro" id="IPR022625">
    <property type="entry name" value="TypeI_RM_Rsu_C"/>
</dbReference>
<dbReference type="PROSITE" id="PS51192">
    <property type="entry name" value="HELICASE_ATP_BIND_1"/>
    <property type="match status" value="1"/>
</dbReference>